<dbReference type="OrthoDB" id="9775296at2"/>
<dbReference type="InterPro" id="IPR002347">
    <property type="entry name" value="SDR_fam"/>
</dbReference>
<dbReference type="InterPro" id="IPR057326">
    <property type="entry name" value="KR_dom"/>
</dbReference>
<dbReference type="InterPro" id="IPR020904">
    <property type="entry name" value="Sc_DH/Rdtase_CS"/>
</dbReference>
<gene>
    <name evidence="5" type="ORF">Pla52o_27350</name>
</gene>
<evidence type="ECO:0000259" key="4">
    <source>
        <dbReference type="SMART" id="SM00822"/>
    </source>
</evidence>
<sequence>MRAREFTLITRSPLIPIEIHIVSSLAGKVVAITGGGTGIGAGIARGLAMAGCNVVIGGRRIEPLDALAKSIPSEKPVLTHPIDVAEPQSVTDFFSFVRNQVGEVDILVNSAGINIQNRTMATMVPEDWDRVMQINTSGAYRCILEVLPPMRERRDGIVINISSIAGKRAIALGGVVYCASKFAMTALGTAIANEVRHEGVRVTNVYPGEVNTPILDRRPVPVTQAHKDSILQPDDIASLVVTICQLPPRAHVPEIVIKPTTQEWV</sequence>
<dbReference type="CDD" id="cd05233">
    <property type="entry name" value="SDR_c"/>
    <property type="match status" value="1"/>
</dbReference>
<accession>A0A5C6CF12</accession>
<proteinExistence type="inferred from homology"/>
<dbReference type="SMART" id="SM00822">
    <property type="entry name" value="PKS_KR"/>
    <property type="match status" value="1"/>
</dbReference>
<dbReference type="Pfam" id="PF00106">
    <property type="entry name" value="adh_short"/>
    <property type="match status" value="1"/>
</dbReference>
<dbReference type="PANTHER" id="PTHR44196:SF1">
    <property type="entry name" value="DEHYDROGENASE_REDUCTASE SDR FAMILY MEMBER 7B"/>
    <property type="match status" value="1"/>
</dbReference>
<dbReference type="PRINTS" id="PR00080">
    <property type="entry name" value="SDRFAMILY"/>
</dbReference>
<evidence type="ECO:0000256" key="1">
    <source>
        <dbReference type="ARBA" id="ARBA00006484"/>
    </source>
</evidence>
<dbReference type="SUPFAM" id="SSF51735">
    <property type="entry name" value="NAD(P)-binding Rossmann-fold domains"/>
    <property type="match status" value="1"/>
</dbReference>
<keyword evidence="2 5" id="KW-0560">Oxidoreductase</keyword>
<dbReference type="Proteomes" id="UP000316304">
    <property type="component" value="Unassembled WGS sequence"/>
</dbReference>
<comment type="caution">
    <text evidence="5">The sequence shown here is derived from an EMBL/GenBank/DDBJ whole genome shotgun (WGS) entry which is preliminary data.</text>
</comment>
<feature type="domain" description="Ketoreductase" evidence="4">
    <location>
        <begin position="28"/>
        <end position="198"/>
    </location>
</feature>
<dbReference type="PRINTS" id="PR00081">
    <property type="entry name" value="GDHRDH"/>
</dbReference>
<dbReference type="EMBL" id="SJPT01000004">
    <property type="protein sequence ID" value="TWU23200.1"/>
    <property type="molecule type" value="Genomic_DNA"/>
</dbReference>
<dbReference type="PROSITE" id="PS00061">
    <property type="entry name" value="ADH_SHORT"/>
    <property type="match status" value="1"/>
</dbReference>
<evidence type="ECO:0000256" key="3">
    <source>
        <dbReference type="RuleBase" id="RU000363"/>
    </source>
</evidence>
<dbReference type="AlphaFoldDB" id="A0A5C6CF12"/>
<dbReference type="FunFam" id="3.40.50.720:FF:000047">
    <property type="entry name" value="NADP-dependent L-serine/L-allo-threonine dehydrogenase"/>
    <property type="match status" value="1"/>
</dbReference>
<dbReference type="GO" id="GO:0016616">
    <property type="term" value="F:oxidoreductase activity, acting on the CH-OH group of donors, NAD or NADP as acceptor"/>
    <property type="evidence" value="ECO:0007669"/>
    <property type="project" value="UniProtKB-ARBA"/>
</dbReference>
<reference evidence="5 6" key="1">
    <citation type="submission" date="2019-02" db="EMBL/GenBank/DDBJ databases">
        <title>Deep-cultivation of Planctomycetes and their phenomic and genomic characterization uncovers novel biology.</title>
        <authorList>
            <person name="Wiegand S."/>
            <person name="Jogler M."/>
            <person name="Boedeker C."/>
            <person name="Pinto D."/>
            <person name="Vollmers J."/>
            <person name="Rivas-Marin E."/>
            <person name="Kohn T."/>
            <person name="Peeters S.H."/>
            <person name="Heuer A."/>
            <person name="Rast P."/>
            <person name="Oberbeckmann S."/>
            <person name="Bunk B."/>
            <person name="Jeske O."/>
            <person name="Meyerdierks A."/>
            <person name="Storesund J.E."/>
            <person name="Kallscheuer N."/>
            <person name="Luecker S."/>
            <person name="Lage O.M."/>
            <person name="Pohl T."/>
            <person name="Merkel B.J."/>
            <person name="Hornburger P."/>
            <person name="Mueller R.-W."/>
            <person name="Bruemmer F."/>
            <person name="Labrenz M."/>
            <person name="Spormann A.M."/>
            <person name="Op Den Camp H."/>
            <person name="Overmann J."/>
            <person name="Amann R."/>
            <person name="Jetten M.S.M."/>
            <person name="Mascher T."/>
            <person name="Medema M.H."/>
            <person name="Devos D.P."/>
            <person name="Kaster A.-K."/>
            <person name="Ovreas L."/>
            <person name="Rohde M."/>
            <person name="Galperin M.Y."/>
            <person name="Jogler C."/>
        </authorList>
    </citation>
    <scope>NUCLEOTIDE SEQUENCE [LARGE SCALE GENOMIC DNA]</scope>
    <source>
        <strain evidence="5 6">Pla52o</strain>
    </source>
</reference>
<keyword evidence="6" id="KW-1185">Reference proteome</keyword>
<dbReference type="EC" id="1.-.-.-" evidence="5"/>
<name>A0A5C6CF12_9BACT</name>
<dbReference type="InterPro" id="IPR036291">
    <property type="entry name" value="NAD(P)-bd_dom_sf"/>
</dbReference>
<protein>
    <submittedName>
        <fullName evidence="5">Putative oxidoreductase</fullName>
        <ecNumber evidence="5">1.-.-.-</ecNumber>
    </submittedName>
</protein>
<evidence type="ECO:0000313" key="5">
    <source>
        <dbReference type="EMBL" id="TWU23200.1"/>
    </source>
</evidence>
<dbReference type="PANTHER" id="PTHR44196">
    <property type="entry name" value="DEHYDROGENASE/REDUCTASE SDR FAMILY MEMBER 7B"/>
    <property type="match status" value="1"/>
</dbReference>
<evidence type="ECO:0000313" key="6">
    <source>
        <dbReference type="Proteomes" id="UP000316304"/>
    </source>
</evidence>
<organism evidence="5 6">
    <name type="scientific">Novipirellula galeiformis</name>
    <dbReference type="NCBI Taxonomy" id="2528004"/>
    <lineage>
        <taxon>Bacteria</taxon>
        <taxon>Pseudomonadati</taxon>
        <taxon>Planctomycetota</taxon>
        <taxon>Planctomycetia</taxon>
        <taxon>Pirellulales</taxon>
        <taxon>Pirellulaceae</taxon>
        <taxon>Novipirellula</taxon>
    </lineage>
</organism>
<comment type="similarity">
    <text evidence="1 3">Belongs to the short-chain dehydrogenases/reductases (SDR) family.</text>
</comment>
<dbReference type="GO" id="GO:0016020">
    <property type="term" value="C:membrane"/>
    <property type="evidence" value="ECO:0007669"/>
    <property type="project" value="TreeGrafter"/>
</dbReference>
<evidence type="ECO:0000256" key="2">
    <source>
        <dbReference type="ARBA" id="ARBA00023002"/>
    </source>
</evidence>
<dbReference type="Gene3D" id="3.40.50.720">
    <property type="entry name" value="NAD(P)-binding Rossmann-like Domain"/>
    <property type="match status" value="1"/>
</dbReference>